<dbReference type="AlphaFoldDB" id="A0A934PV04"/>
<evidence type="ECO:0000313" key="1">
    <source>
        <dbReference type="EMBL" id="MBK0380112.1"/>
    </source>
</evidence>
<dbReference type="Proteomes" id="UP000613193">
    <property type="component" value="Unassembled WGS sequence"/>
</dbReference>
<organism evidence="1 2">
    <name type="scientific">Mucilaginibacter segetis</name>
    <dbReference type="NCBI Taxonomy" id="2793071"/>
    <lineage>
        <taxon>Bacteria</taxon>
        <taxon>Pseudomonadati</taxon>
        <taxon>Bacteroidota</taxon>
        <taxon>Sphingobacteriia</taxon>
        <taxon>Sphingobacteriales</taxon>
        <taxon>Sphingobacteriaceae</taxon>
        <taxon>Mucilaginibacter</taxon>
    </lineage>
</organism>
<proteinExistence type="predicted"/>
<name>A0A934PV04_9SPHI</name>
<dbReference type="RefSeq" id="WP_200066642.1">
    <property type="nucleotide sequence ID" value="NZ_JAEHFW010000002.1"/>
</dbReference>
<comment type="caution">
    <text evidence="1">The sequence shown here is derived from an EMBL/GenBank/DDBJ whole genome shotgun (WGS) entry which is preliminary data.</text>
</comment>
<gene>
    <name evidence="1" type="ORF">I5M19_12380</name>
</gene>
<sequence>MVSTGILNKTVTWLEPLQIKAFDVHQSKLMQFLNIAHVTVVSDDDINIKFTLKGVDNKAMKEALGFTMELVKTRHEYLKRLIDMAEKATAKQK</sequence>
<keyword evidence="2" id="KW-1185">Reference proteome</keyword>
<accession>A0A934PV04</accession>
<dbReference type="EMBL" id="JAEHFW010000002">
    <property type="protein sequence ID" value="MBK0380112.1"/>
    <property type="molecule type" value="Genomic_DNA"/>
</dbReference>
<evidence type="ECO:0000313" key="2">
    <source>
        <dbReference type="Proteomes" id="UP000613193"/>
    </source>
</evidence>
<protein>
    <submittedName>
        <fullName evidence="1">Uncharacterized protein</fullName>
    </submittedName>
</protein>
<reference evidence="1" key="1">
    <citation type="submission" date="2020-12" db="EMBL/GenBank/DDBJ databases">
        <title>Bacterial novel species Mucilaginibacter sp. SD-g isolated from soil.</title>
        <authorList>
            <person name="Jung H.-Y."/>
        </authorList>
    </citation>
    <scope>NUCLEOTIDE SEQUENCE</scope>
    <source>
        <strain evidence="1">SD-g</strain>
    </source>
</reference>